<comment type="caution">
    <text evidence="3">The sequence shown here is derived from an EMBL/GenBank/DDBJ whole genome shotgun (WGS) entry which is preliminary data.</text>
</comment>
<protein>
    <recommendedName>
        <fullName evidence="2">Sey1/RHD3-like three-helix bundle domain-containing protein</fullName>
    </recommendedName>
</protein>
<dbReference type="PANTHER" id="PTHR45923:SF2">
    <property type="entry name" value="PROTEIN SEY1"/>
    <property type="match status" value="1"/>
</dbReference>
<feature type="compositionally biased region" description="Polar residues" evidence="1">
    <location>
        <begin position="88"/>
        <end position="106"/>
    </location>
</feature>
<evidence type="ECO:0000313" key="4">
    <source>
        <dbReference type="Proteomes" id="UP001552299"/>
    </source>
</evidence>
<sequence length="423" mass="47147">MSFPTSSPTSCPSRSPISSLRPGSTSHPTEPSQSHDPCHQPSLRHRSGNRLGGSDCIENRSLQLPVETEAASPSSLVHESQERAQPDTYCSSQQHPSVSHSNSPNRTVMHIQPPSSSLPIIPSFSLSQASEKLRSRLSSSEDLHVPACDPASSSLTHLTYRKHTGVDYDRMVSFYDEPPSSEGHGYNRLPLVLFNDEIIGVVPFEGKITDPFRKLGTFREDIQKVEVVALSSFGEKEEQFKEQRVFIVDVERALVVDVERALVVDVEKALDKYEMSSCCKSKAKVFFFISIDPGGLAGDRRGIIPASGFSFTAQQIWRDIKENKNFDLPSCKFDNKLMLDCYDTKAEYFDDSVRTVKRSQLESKLLQFFQPAYRSMLGHLRAKTSEDFKAKFEKALESGEGFAATTNDCTQYLHSMKAANVSS</sequence>
<feature type="region of interest" description="Disordered" evidence="1">
    <location>
        <begin position="1"/>
        <end position="119"/>
    </location>
</feature>
<feature type="domain" description="Sey1/RHD3-like three-helix bundle" evidence="2">
    <location>
        <begin position="338"/>
        <end position="413"/>
    </location>
</feature>
<organism evidence="3 4">
    <name type="scientific">Dendrobium thyrsiflorum</name>
    <name type="common">Pinecone-like raceme dendrobium</name>
    <name type="synonym">Orchid</name>
    <dbReference type="NCBI Taxonomy" id="117978"/>
    <lineage>
        <taxon>Eukaryota</taxon>
        <taxon>Viridiplantae</taxon>
        <taxon>Streptophyta</taxon>
        <taxon>Embryophyta</taxon>
        <taxon>Tracheophyta</taxon>
        <taxon>Spermatophyta</taxon>
        <taxon>Magnoliopsida</taxon>
        <taxon>Liliopsida</taxon>
        <taxon>Asparagales</taxon>
        <taxon>Orchidaceae</taxon>
        <taxon>Epidendroideae</taxon>
        <taxon>Malaxideae</taxon>
        <taxon>Dendrobiinae</taxon>
        <taxon>Dendrobium</taxon>
    </lineage>
</organism>
<keyword evidence="4" id="KW-1185">Reference proteome</keyword>
<feature type="compositionally biased region" description="Polar residues" evidence="1">
    <location>
        <begin position="25"/>
        <end position="35"/>
    </location>
</feature>
<dbReference type="Proteomes" id="UP001552299">
    <property type="component" value="Unassembled WGS sequence"/>
</dbReference>
<feature type="compositionally biased region" description="Low complexity" evidence="1">
    <location>
        <begin position="1"/>
        <end position="24"/>
    </location>
</feature>
<dbReference type="Pfam" id="PF20428">
    <property type="entry name" value="Sey1_3HB"/>
    <property type="match status" value="1"/>
</dbReference>
<gene>
    <name evidence="3" type="ORF">M5K25_022497</name>
</gene>
<dbReference type="PANTHER" id="PTHR45923">
    <property type="entry name" value="PROTEIN SEY1"/>
    <property type="match status" value="1"/>
</dbReference>
<proteinExistence type="predicted"/>
<evidence type="ECO:0000256" key="1">
    <source>
        <dbReference type="SAM" id="MobiDB-lite"/>
    </source>
</evidence>
<reference evidence="3 4" key="1">
    <citation type="journal article" date="2024" name="Plant Biotechnol. J.">
        <title>Dendrobium thyrsiflorum genome and its molecular insights into genes involved in important horticultural traits.</title>
        <authorList>
            <person name="Chen B."/>
            <person name="Wang J.Y."/>
            <person name="Zheng P.J."/>
            <person name="Li K.L."/>
            <person name="Liang Y.M."/>
            <person name="Chen X.F."/>
            <person name="Zhang C."/>
            <person name="Zhao X."/>
            <person name="He X."/>
            <person name="Zhang G.Q."/>
            <person name="Liu Z.J."/>
            <person name="Xu Q."/>
        </authorList>
    </citation>
    <scope>NUCLEOTIDE SEQUENCE [LARGE SCALE GENOMIC DNA]</scope>
    <source>
        <strain evidence="3">GZMU011</strain>
    </source>
</reference>
<dbReference type="EMBL" id="JANQDX010000017">
    <property type="protein sequence ID" value="KAL0908032.1"/>
    <property type="molecule type" value="Genomic_DNA"/>
</dbReference>
<accession>A0ABD0UCE7</accession>
<evidence type="ECO:0000313" key="3">
    <source>
        <dbReference type="EMBL" id="KAL0908032.1"/>
    </source>
</evidence>
<name>A0ABD0UCE7_DENTH</name>
<dbReference type="AlphaFoldDB" id="A0ABD0UCE7"/>
<dbReference type="InterPro" id="IPR046758">
    <property type="entry name" value="Sey1/RHD3-like_3HB"/>
</dbReference>
<dbReference type="InterPro" id="IPR008803">
    <property type="entry name" value="RHD3/Sey1"/>
</dbReference>
<evidence type="ECO:0000259" key="2">
    <source>
        <dbReference type="Pfam" id="PF20428"/>
    </source>
</evidence>